<keyword evidence="1" id="KW-1133">Transmembrane helix</keyword>
<name>A0A2D2DRP8_9BURK</name>
<evidence type="ECO:0000313" key="2">
    <source>
        <dbReference type="EMBL" id="ATQ77652.1"/>
    </source>
</evidence>
<organism evidence="2 3">
    <name type="scientific">Massilia violaceinigra</name>
    <dbReference type="NCBI Taxonomy" id="2045208"/>
    <lineage>
        <taxon>Bacteria</taxon>
        <taxon>Pseudomonadati</taxon>
        <taxon>Pseudomonadota</taxon>
        <taxon>Betaproteobacteria</taxon>
        <taxon>Burkholderiales</taxon>
        <taxon>Oxalobacteraceae</taxon>
        <taxon>Telluria group</taxon>
        <taxon>Massilia</taxon>
    </lineage>
</organism>
<sequence length="177" mass="19577">MQTASPLIPSIGPWYKHRWPWLLMLGPAIVVVAGVNLGFVAYRGQDAMVVDDYYTKGKAINQDLRRDRVASAMRLGFDARYDPATERLAGTLTSGGQALSAPFSIHLAHATQPQKDRKLDVIPDAAGRFSVALPLLERARWQVVVEGGKRDWRLAAAWHWPREQALAIKADAADLAH</sequence>
<dbReference type="RefSeq" id="WP_099880025.1">
    <property type="nucleotide sequence ID" value="NZ_CP024608.1"/>
</dbReference>
<dbReference type="OrthoDB" id="5295180at2"/>
<gene>
    <name evidence="2" type="ORF">CR152_26465</name>
</gene>
<protein>
    <submittedName>
        <fullName evidence="2">Cytochrome oxidase assembly protein</fullName>
    </submittedName>
</protein>
<dbReference type="InterPro" id="IPR008620">
    <property type="entry name" value="FixH"/>
</dbReference>
<reference evidence="2" key="1">
    <citation type="submission" date="2017-10" db="EMBL/GenBank/DDBJ databases">
        <title>Massilia psychrophilum sp. nov., a novel purple-pigmented bacterium isolated from Tianshan glacier, Xinjiang Municipality, China.</title>
        <authorList>
            <person name="Wang H."/>
        </authorList>
    </citation>
    <scope>NUCLEOTIDE SEQUENCE [LARGE SCALE GENOMIC DNA]</scope>
    <source>
        <strain evidence="2">B2</strain>
    </source>
</reference>
<keyword evidence="3" id="KW-1185">Reference proteome</keyword>
<keyword evidence="1" id="KW-0472">Membrane</keyword>
<proteinExistence type="predicted"/>
<dbReference type="Proteomes" id="UP000229897">
    <property type="component" value="Chromosome"/>
</dbReference>
<dbReference type="KEGG" id="mass:CR152_26465"/>
<accession>A0A2D2DRP8</accession>
<evidence type="ECO:0000256" key="1">
    <source>
        <dbReference type="SAM" id="Phobius"/>
    </source>
</evidence>
<evidence type="ECO:0000313" key="3">
    <source>
        <dbReference type="Proteomes" id="UP000229897"/>
    </source>
</evidence>
<dbReference type="AlphaFoldDB" id="A0A2D2DRP8"/>
<dbReference type="Pfam" id="PF05751">
    <property type="entry name" value="FixH"/>
    <property type="match status" value="1"/>
</dbReference>
<keyword evidence="1" id="KW-0812">Transmembrane</keyword>
<feature type="transmembrane region" description="Helical" evidence="1">
    <location>
        <begin position="20"/>
        <end position="42"/>
    </location>
</feature>
<dbReference type="EMBL" id="CP024608">
    <property type="protein sequence ID" value="ATQ77652.1"/>
    <property type="molecule type" value="Genomic_DNA"/>
</dbReference>